<comment type="catalytic activity">
    <reaction evidence="26">
        <text>pyridoxal 5'-phosphate + H2O = pyridoxal + phosphate</text>
        <dbReference type="Rhea" id="RHEA:20533"/>
        <dbReference type="ChEBI" id="CHEBI:15377"/>
        <dbReference type="ChEBI" id="CHEBI:17310"/>
        <dbReference type="ChEBI" id="CHEBI:43474"/>
        <dbReference type="ChEBI" id="CHEBI:597326"/>
    </reaction>
    <physiologicalReaction direction="left-to-right" evidence="26">
        <dbReference type="Rhea" id="RHEA:20534"/>
    </physiologicalReaction>
</comment>
<comment type="catalytic activity">
    <reaction evidence="25">
        <text>phosphoethanolamine + H2O = ethanolamine + phosphate</text>
        <dbReference type="Rhea" id="RHEA:16089"/>
        <dbReference type="ChEBI" id="CHEBI:15377"/>
        <dbReference type="ChEBI" id="CHEBI:43474"/>
        <dbReference type="ChEBI" id="CHEBI:57603"/>
        <dbReference type="ChEBI" id="CHEBI:58190"/>
    </reaction>
    <physiologicalReaction direction="left-to-right" evidence="25">
        <dbReference type="Rhea" id="RHEA:16090"/>
    </physiologicalReaction>
</comment>
<keyword evidence="13 29" id="KW-0862">Zinc</keyword>
<evidence type="ECO:0000256" key="9">
    <source>
        <dbReference type="ARBA" id="ARBA00022591"/>
    </source>
</evidence>
<evidence type="ECO:0000256" key="13">
    <source>
        <dbReference type="ARBA" id="ARBA00022833"/>
    </source>
</evidence>
<evidence type="ECO:0000256" key="14">
    <source>
        <dbReference type="ARBA" id="ARBA00022837"/>
    </source>
</evidence>
<dbReference type="CDD" id="cd16012">
    <property type="entry name" value="ALP"/>
    <property type="match status" value="1"/>
</dbReference>
<keyword evidence="31" id="KW-1185">Reference proteome</keyword>
<evidence type="ECO:0000256" key="24">
    <source>
        <dbReference type="ARBA" id="ARBA00048778"/>
    </source>
</evidence>
<dbReference type="SMART" id="SM00098">
    <property type="entry name" value="alkPPc"/>
    <property type="match status" value="1"/>
</dbReference>
<evidence type="ECO:0000256" key="26">
    <source>
        <dbReference type="ARBA" id="ARBA00049444"/>
    </source>
</evidence>
<dbReference type="PROSITE" id="PS00123">
    <property type="entry name" value="ALKALINE_PHOSPHATASE"/>
    <property type="match status" value="1"/>
</dbReference>
<evidence type="ECO:0000256" key="23">
    <source>
        <dbReference type="ARBA" id="ARBA00048097"/>
    </source>
</evidence>
<evidence type="ECO:0000256" key="10">
    <source>
        <dbReference type="ARBA" id="ARBA00022723"/>
    </source>
</evidence>
<evidence type="ECO:0000313" key="31">
    <source>
        <dbReference type="Proteomes" id="UP001164746"/>
    </source>
</evidence>
<comment type="catalytic activity">
    <reaction evidence="20">
        <text>a phosphate monoester + H2O = an alcohol + phosphate</text>
        <dbReference type="Rhea" id="RHEA:15017"/>
        <dbReference type="ChEBI" id="CHEBI:15377"/>
        <dbReference type="ChEBI" id="CHEBI:30879"/>
        <dbReference type="ChEBI" id="CHEBI:43474"/>
        <dbReference type="ChEBI" id="CHEBI:67140"/>
        <dbReference type="EC" id="3.1.3.1"/>
    </reaction>
    <physiologicalReaction direction="left-to-right" evidence="20">
        <dbReference type="Rhea" id="RHEA:15018"/>
    </physiologicalReaction>
</comment>
<dbReference type="Proteomes" id="UP001164746">
    <property type="component" value="Chromosome 13"/>
</dbReference>
<keyword evidence="19" id="KW-0449">Lipoprotein</keyword>
<comment type="cofactor">
    <cofactor evidence="3">
        <name>Zn(2+)</name>
        <dbReference type="ChEBI" id="CHEBI:29105"/>
    </cofactor>
</comment>
<dbReference type="PANTHER" id="PTHR11596:SF74">
    <property type="entry name" value="ALKALINE PHOSPHATASE, TISSUE-NONSPECIFIC ISOZYME"/>
    <property type="match status" value="1"/>
</dbReference>
<evidence type="ECO:0000256" key="17">
    <source>
        <dbReference type="ARBA" id="ARBA00023157"/>
    </source>
</evidence>
<dbReference type="InterPro" id="IPR017850">
    <property type="entry name" value="Alkaline_phosphatase_core_sf"/>
</dbReference>
<dbReference type="EMBL" id="CP111024">
    <property type="protein sequence ID" value="WAR23807.1"/>
    <property type="molecule type" value="Genomic_DNA"/>
</dbReference>
<evidence type="ECO:0000256" key="4">
    <source>
        <dbReference type="ARBA" id="ARBA00004193"/>
    </source>
</evidence>
<keyword evidence="14" id="KW-0106">Calcium</keyword>
<comment type="cofactor">
    <cofactor evidence="1">
        <name>Ca(2+)</name>
        <dbReference type="ChEBI" id="CHEBI:29108"/>
    </cofactor>
</comment>
<accession>A0ABY7FQC6</accession>
<reference evidence="30" key="1">
    <citation type="submission" date="2022-11" db="EMBL/GenBank/DDBJ databases">
        <title>Centuries of genome instability and evolution in soft-shell clam transmissible cancer (bioRxiv).</title>
        <authorList>
            <person name="Hart S.F.M."/>
            <person name="Yonemitsu M.A."/>
            <person name="Giersch R.M."/>
            <person name="Beal B.F."/>
            <person name="Arriagada G."/>
            <person name="Davis B.W."/>
            <person name="Ostrander E.A."/>
            <person name="Goff S.P."/>
            <person name="Metzger M.J."/>
        </authorList>
    </citation>
    <scope>NUCLEOTIDE SEQUENCE</scope>
    <source>
        <strain evidence="30">MELC-2E11</strain>
        <tissue evidence="30">Siphon/mantle</tissue>
    </source>
</reference>
<comment type="similarity">
    <text evidence="5 28">Belongs to the alkaline phosphatase family.</text>
</comment>
<organism evidence="30 31">
    <name type="scientific">Mya arenaria</name>
    <name type="common">Soft-shell clam</name>
    <dbReference type="NCBI Taxonomy" id="6604"/>
    <lineage>
        <taxon>Eukaryota</taxon>
        <taxon>Metazoa</taxon>
        <taxon>Spiralia</taxon>
        <taxon>Lophotrochozoa</taxon>
        <taxon>Mollusca</taxon>
        <taxon>Bivalvia</taxon>
        <taxon>Autobranchia</taxon>
        <taxon>Heteroconchia</taxon>
        <taxon>Euheterodonta</taxon>
        <taxon>Imparidentia</taxon>
        <taxon>Neoheterodontei</taxon>
        <taxon>Myida</taxon>
        <taxon>Myoidea</taxon>
        <taxon>Myidae</taxon>
        <taxon>Mya</taxon>
    </lineage>
</organism>
<keyword evidence="7" id="KW-1003">Cell membrane</keyword>
<comment type="subunit">
    <text evidence="6">Homodimer.</text>
</comment>
<gene>
    <name evidence="30" type="ORF">MAR_037476</name>
</gene>
<evidence type="ECO:0000256" key="1">
    <source>
        <dbReference type="ARBA" id="ARBA00001913"/>
    </source>
</evidence>
<comment type="catalytic activity">
    <reaction evidence="24">
        <text>ATP + H2O = ADP + phosphate + H(+)</text>
        <dbReference type="Rhea" id="RHEA:13065"/>
        <dbReference type="ChEBI" id="CHEBI:15377"/>
        <dbReference type="ChEBI" id="CHEBI:15378"/>
        <dbReference type="ChEBI" id="CHEBI:30616"/>
        <dbReference type="ChEBI" id="CHEBI:43474"/>
        <dbReference type="ChEBI" id="CHEBI:456216"/>
    </reaction>
    <physiologicalReaction direction="left-to-right" evidence="24">
        <dbReference type="Rhea" id="RHEA:13066"/>
    </physiologicalReaction>
</comment>
<evidence type="ECO:0000256" key="3">
    <source>
        <dbReference type="ARBA" id="ARBA00001947"/>
    </source>
</evidence>
<dbReference type="Gene3D" id="3.40.720.10">
    <property type="entry name" value="Alkaline Phosphatase, subunit A"/>
    <property type="match status" value="1"/>
</dbReference>
<name>A0ABY7FQC6_MYAAR</name>
<comment type="catalytic activity">
    <reaction evidence="27">
        <text>ADP + H2O = AMP + phosphate + H(+)</text>
        <dbReference type="Rhea" id="RHEA:61436"/>
        <dbReference type="ChEBI" id="CHEBI:15377"/>
        <dbReference type="ChEBI" id="CHEBI:15378"/>
        <dbReference type="ChEBI" id="CHEBI:43474"/>
        <dbReference type="ChEBI" id="CHEBI:456215"/>
        <dbReference type="ChEBI" id="CHEBI:456216"/>
    </reaction>
    <physiologicalReaction direction="left-to-right" evidence="27">
        <dbReference type="Rhea" id="RHEA:61437"/>
    </physiologicalReaction>
</comment>
<keyword evidence="10" id="KW-0479">Metal-binding</keyword>
<dbReference type="PRINTS" id="PR00113">
    <property type="entry name" value="ALKPHPHTASE"/>
</dbReference>
<evidence type="ECO:0000256" key="16">
    <source>
        <dbReference type="ARBA" id="ARBA00023136"/>
    </source>
</evidence>
<evidence type="ECO:0000256" key="25">
    <source>
        <dbReference type="ARBA" id="ARBA00048929"/>
    </source>
</evidence>
<dbReference type="EC" id="3.1.3.1" evidence="29"/>
<evidence type="ECO:0000256" key="7">
    <source>
        <dbReference type="ARBA" id="ARBA00022475"/>
    </source>
</evidence>
<evidence type="ECO:0000256" key="12">
    <source>
        <dbReference type="ARBA" id="ARBA00022801"/>
    </source>
</evidence>
<dbReference type="InterPro" id="IPR018299">
    <property type="entry name" value="Alkaline_phosphatase_AS"/>
</dbReference>
<proteinExistence type="inferred from homology"/>
<evidence type="ECO:0000256" key="8">
    <source>
        <dbReference type="ARBA" id="ARBA00022553"/>
    </source>
</evidence>
<dbReference type="SUPFAM" id="SSF53649">
    <property type="entry name" value="Alkaline phosphatase-like"/>
    <property type="match status" value="1"/>
</dbReference>
<dbReference type="InterPro" id="IPR001952">
    <property type="entry name" value="Alkaline_phosphatase"/>
</dbReference>
<keyword evidence="16" id="KW-0472">Membrane</keyword>
<evidence type="ECO:0000256" key="6">
    <source>
        <dbReference type="ARBA" id="ARBA00011738"/>
    </source>
</evidence>
<evidence type="ECO:0000256" key="15">
    <source>
        <dbReference type="ARBA" id="ARBA00022842"/>
    </source>
</evidence>
<dbReference type="PANTHER" id="PTHR11596">
    <property type="entry name" value="ALKALINE PHOSPHATASE"/>
    <property type="match status" value="1"/>
</dbReference>
<comment type="cofactor">
    <cofactor evidence="2">
        <name>Mg(2+)</name>
        <dbReference type="ChEBI" id="CHEBI:18420"/>
    </cofactor>
</comment>
<evidence type="ECO:0000256" key="27">
    <source>
        <dbReference type="ARBA" id="ARBA00049526"/>
    </source>
</evidence>
<evidence type="ECO:0000256" key="2">
    <source>
        <dbReference type="ARBA" id="ARBA00001946"/>
    </source>
</evidence>
<evidence type="ECO:0000256" key="22">
    <source>
        <dbReference type="ARBA" id="ARBA00037828"/>
    </source>
</evidence>
<keyword evidence="12 29" id="KW-0378">Hydrolase</keyword>
<dbReference type="Pfam" id="PF00245">
    <property type="entry name" value="Alk_phosphatase"/>
    <property type="match status" value="1"/>
</dbReference>
<evidence type="ECO:0000256" key="5">
    <source>
        <dbReference type="ARBA" id="ARBA00005984"/>
    </source>
</evidence>
<evidence type="ECO:0000256" key="20">
    <source>
        <dbReference type="ARBA" id="ARBA00036105"/>
    </source>
</evidence>
<keyword evidence="17" id="KW-1015">Disulfide bond</keyword>
<evidence type="ECO:0000256" key="11">
    <source>
        <dbReference type="ARBA" id="ARBA00022729"/>
    </source>
</evidence>
<evidence type="ECO:0000256" key="19">
    <source>
        <dbReference type="ARBA" id="ARBA00023288"/>
    </source>
</evidence>
<keyword evidence="18" id="KW-0325">Glycoprotein</keyword>
<keyword evidence="11" id="KW-0732">Signal</keyword>
<sequence>MSSVRLYQKHTFKECLTEYLTPITLAPTFWRNQAKASLLKRANSRRIEGVAKNVIMFLGDGMSIPTVTASRILKGQLAGNTGEEAALSFDKFPNTGLSKTYCQDSQVTDSASSATAYLCGVKANIGTIGVDARVRHGDCASQKGAELTSILDWSMAAVTTTRVTHATPAGLYASVADRGWEGDYYTKNIAGGCKDIAAQLIDDYPNVQVIMGGGRRYFMRADQTDPEHGSNAHYGRRDGRDLIQVSHAVEAGSIEMGEFGEWDIANIYLYDRQGLFEYSHMQYEFERTDPNHEKAGEPSLAEMTQKAIEILKKNPKGYFLLVEGGRIDHGHHEGRAKLALHDCVAFSDAVGMGDQMTNESDTLIVVTADHAHTMSIAGYPQRGNDILGKSAHGSTLTAAGDHRPYTTLLYADGPGWAVTTGNHRPDITNVDTKTHGGDDVGIFARGPMAHLYTGVLEENEIAHVMAYASCVGDYSNHNDCAAALAGK</sequence>
<keyword evidence="8" id="KW-0597">Phosphoprotein</keyword>
<keyword evidence="15 29" id="KW-0460">Magnesium</keyword>
<evidence type="ECO:0000256" key="21">
    <source>
        <dbReference type="ARBA" id="ARBA00036923"/>
    </source>
</evidence>
<evidence type="ECO:0000256" key="29">
    <source>
        <dbReference type="RuleBase" id="RU003947"/>
    </source>
</evidence>
<comment type="catalytic activity">
    <reaction evidence="23">
        <text>diphosphate + H2O = 2 phosphate + H(+)</text>
        <dbReference type="Rhea" id="RHEA:24576"/>
        <dbReference type="ChEBI" id="CHEBI:15377"/>
        <dbReference type="ChEBI" id="CHEBI:15378"/>
        <dbReference type="ChEBI" id="CHEBI:33019"/>
        <dbReference type="ChEBI" id="CHEBI:43474"/>
    </reaction>
    <physiologicalReaction direction="left-to-right" evidence="23">
        <dbReference type="Rhea" id="RHEA:24577"/>
    </physiologicalReaction>
</comment>
<comment type="subcellular location">
    <subcellularLocation>
        <location evidence="4">Cell membrane</location>
        <topology evidence="4">Lipid-anchor</topology>
    </subcellularLocation>
    <subcellularLocation>
        <location evidence="22">Extracellular vesicle membrane</location>
        <topology evidence="22">Lipid-anchor</topology>
        <topology evidence="22">GPI-anchor</topology>
    </subcellularLocation>
</comment>
<evidence type="ECO:0000256" key="18">
    <source>
        <dbReference type="ARBA" id="ARBA00023180"/>
    </source>
</evidence>
<keyword evidence="9" id="KW-0091">Biomineralization</keyword>
<protein>
    <recommendedName>
        <fullName evidence="29">Alkaline phosphatase</fullName>
        <ecNumber evidence="29">3.1.3.1</ecNumber>
    </recommendedName>
</protein>
<comment type="catalytic activity">
    <reaction evidence="21">
        <text>AMP + H2O = adenosine + phosphate</text>
        <dbReference type="Rhea" id="RHEA:29375"/>
        <dbReference type="ChEBI" id="CHEBI:15377"/>
        <dbReference type="ChEBI" id="CHEBI:16335"/>
        <dbReference type="ChEBI" id="CHEBI:43474"/>
        <dbReference type="ChEBI" id="CHEBI:456215"/>
    </reaction>
    <physiologicalReaction direction="left-to-right" evidence="21">
        <dbReference type="Rhea" id="RHEA:29376"/>
    </physiologicalReaction>
</comment>
<evidence type="ECO:0000256" key="28">
    <source>
        <dbReference type="RuleBase" id="RU003946"/>
    </source>
</evidence>
<evidence type="ECO:0000313" key="30">
    <source>
        <dbReference type="EMBL" id="WAR23807.1"/>
    </source>
</evidence>